<feature type="region of interest" description="Disordered" evidence="1">
    <location>
        <begin position="58"/>
        <end position="92"/>
    </location>
</feature>
<gene>
    <name evidence="2" type="ORF">E2C01_010594</name>
</gene>
<evidence type="ECO:0000313" key="3">
    <source>
        <dbReference type="Proteomes" id="UP000324222"/>
    </source>
</evidence>
<accession>A0A5B7D931</accession>
<evidence type="ECO:0000256" key="1">
    <source>
        <dbReference type="SAM" id="MobiDB-lite"/>
    </source>
</evidence>
<protein>
    <submittedName>
        <fullName evidence="2">Uncharacterized protein</fullName>
    </submittedName>
</protein>
<name>A0A5B7D931_PORTR</name>
<sequence length="349" mass="38359">MVLVWPRCGRCRGPVQVRRPLLCYGVSKRGLLFHVKMSQSRCYAASQPRQLSIPSRGRFKRLSSGTPSNDFSGDSSRPGFTKIEPRPRASLPQPTTRARFLIFFLSSPYFNINEGECVGGGSFEGVFKGKARVVVAVVVVAVCREVEGVHEGSECDGVDGEAWQQRRGLWSGWRGDGKVEEQESNWYSAVTQAITKRQDPRPLTPFQGKHNSKSLLYTRDLPTPSLSLSFCEARKRCFVYSTEEGATPQIIPYICRRAACQHVEERLPGVAEFVGPSPTPAPRPARAGRSLHARQEGRKASLGNSFCLTSATSTRGETVNGMCGGLDTAARPSSPLHFAYRYVAAAAWA</sequence>
<reference evidence="2 3" key="1">
    <citation type="submission" date="2019-05" db="EMBL/GenBank/DDBJ databases">
        <title>Another draft genome of Portunus trituberculatus and its Hox gene families provides insights of decapod evolution.</title>
        <authorList>
            <person name="Jeong J.-H."/>
            <person name="Song I."/>
            <person name="Kim S."/>
            <person name="Choi T."/>
            <person name="Kim D."/>
            <person name="Ryu S."/>
            <person name="Kim W."/>
        </authorList>
    </citation>
    <scope>NUCLEOTIDE SEQUENCE [LARGE SCALE GENOMIC DNA]</scope>
    <source>
        <tissue evidence="2">Muscle</tissue>
    </source>
</reference>
<proteinExistence type="predicted"/>
<keyword evidence="3" id="KW-1185">Reference proteome</keyword>
<evidence type="ECO:0000313" key="2">
    <source>
        <dbReference type="EMBL" id="MPC17727.1"/>
    </source>
</evidence>
<feature type="region of interest" description="Disordered" evidence="1">
    <location>
        <begin position="271"/>
        <end position="297"/>
    </location>
</feature>
<feature type="compositionally biased region" description="Polar residues" evidence="1">
    <location>
        <begin position="63"/>
        <end position="75"/>
    </location>
</feature>
<organism evidence="2 3">
    <name type="scientific">Portunus trituberculatus</name>
    <name type="common">Swimming crab</name>
    <name type="synonym">Neptunus trituberculatus</name>
    <dbReference type="NCBI Taxonomy" id="210409"/>
    <lineage>
        <taxon>Eukaryota</taxon>
        <taxon>Metazoa</taxon>
        <taxon>Ecdysozoa</taxon>
        <taxon>Arthropoda</taxon>
        <taxon>Crustacea</taxon>
        <taxon>Multicrustacea</taxon>
        <taxon>Malacostraca</taxon>
        <taxon>Eumalacostraca</taxon>
        <taxon>Eucarida</taxon>
        <taxon>Decapoda</taxon>
        <taxon>Pleocyemata</taxon>
        <taxon>Brachyura</taxon>
        <taxon>Eubrachyura</taxon>
        <taxon>Portunoidea</taxon>
        <taxon>Portunidae</taxon>
        <taxon>Portuninae</taxon>
        <taxon>Portunus</taxon>
    </lineage>
</organism>
<comment type="caution">
    <text evidence="2">The sequence shown here is derived from an EMBL/GenBank/DDBJ whole genome shotgun (WGS) entry which is preliminary data.</text>
</comment>
<dbReference type="Proteomes" id="UP000324222">
    <property type="component" value="Unassembled WGS sequence"/>
</dbReference>
<dbReference type="AlphaFoldDB" id="A0A5B7D931"/>
<dbReference type="EMBL" id="VSRR010000616">
    <property type="protein sequence ID" value="MPC17727.1"/>
    <property type="molecule type" value="Genomic_DNA"/>
</dbReference>